<reference evidence="8" key="1">
    <citation type="submission" date="2015-07" db="EMBL/GenBank/DDBJ databases">
        <title>Draft Genome Sequences of Anaerolinea thermolimosa IMO-1, Bellilinea caldifistulae GOMI-1, Leptolinea tardivitalis YMTK-2, Levilinea saccharolytica KIBI-1,Longilinea arvoryzae KOME-1, Previously Described as Members of the Anaerolineaceae (Chloroflexi).</title>
        <authorList>
            <person name="Sekiguchi Y."/>
            <person name="Ohashi A."/>
            <person name="Matsuura N."/>
            <person name="Tourlousse M.D."/>
        </authorList>
    </citation>
    <scope>NUCLEOTIDE SEQUENCE [LARGE SCALE GENOMIC DNA]</scope>
    <source>
        <strain evidence="8">KOME-1</strain>
    </source>
</reference>
<keyword evidence="6 7" id="KW-0472">Membrane</keyword>
<protein>
    <submittedName>
        <fullName evidence="8">Predicted permease</fullName>
    </submittedName>
</protein>
<evidence type="ECO:0000256" key="4">
    <source>
        <dbReference type="ARBA" id="ARBA00022692"/>
    </source>
</evidence>
<keyword evidence="5 7" id="KW-1133">Transmembrane helix</keyword>
<proteinExistence type="inferred from homology"/>
<feature type="transmembrane region" description="Helical" evidence="7">
    <location>
        <begin position="352"/>
        <end position="371"/>
    </location>
</feature>
<dbReference type="Proteomes" id="UP000055060">
    <property type="component" value="Unassembled WGS sequence"/>
</dbReference>
<keyword evidence="9" id="KW-1185">Reference proteome</keyword>
<dbReference type="PANTHER" id="PTHR43299">
    <property type="entry name" value="UPF0718 PROTEIN YRAQ"/>
    <property type="match status" value="1"/>
</dbReference>
<feature type="transmembrane region" description="Helical" evidence="7">
    <location>
        <begin position="22"/>
        <end position="45"/>
    </location>
</feature>
<dbReference type="EMBL" id="DF967972">
    <property type="protein sequence ID" value="GAP13347.1"/>
    <property type="molecule type" value="Genomic_DNA"/>
</dbReference>
<feature type="transmembrane region" description="Helical" evidence="7">
    <location>
        <begin position="66"/>
        <end position="89"/>
    </location>
</feature>
<dbReference type="STRING" id="360412.LARV_01100"/>
<keyword evidence="4 7" id="KW-0812">Transmembrane</keyword>
<evidence type="ECO:0000256" key="2">
    <source>
        <dbReference type="ARBA" id="ARBA00006386"/>
    </source>
</evidence>
<organism evidence="8">
    <name type="scientific">Longilinea arvoryzae</name>
    <dbReference type="NCBI Taxonomy" id="360412"/>
    <lineage>
        <taxon>Bacteria</taxon>
        <taxon>Bacillati</taxon>
        <taxon>Chloroflexota</taxon>
        <taxon>Anaerolineae</taxon>
        <taxon>Anaerolineales</taxon>
        <taxon>Anaerolineaceae</taxon>
        <taxon>Longilinea</taxon>
    </lineage>
</organism>
<accession>A0A0S7BFJ1</accession>
<evidence type="ECO:0000313" key="8">
    <source>
        <dbReference type="EMBL" id="GAP13347.1"/>
    </source>
</evidence>
<dbReference type="AlphaFoldDB" id="A0A0S7BFJ1"/>
<dbReference type="RefSeq" id="WP_075072691.1">
    <property type="nucleotide sequence ID" value="NZ_DF967972.1"/>
</dbReference>
<comment type="subcellular location">
    <subcellularLocation>
        <location evidence="1">Cell membrane</location>
        <topology evidence="1">Multi-pass membrane protein</topology>
    </subcellularLocation>
</comment>
<feature type="transmembrane region" description="Helical" evidence="7">
    <location>
        <begin position="101"/>
        <end position="122"/>
    </location>
</feature>
<feature type="transmembrane region" description="Helical" evidence="7">
    <location>
        <begin position="283"/>
        <end position="301"/>
    </location>
</feature>
<evidence type="ECO:0000256" key="5">
    <source>
        <dbReference type="ARBA" id="ARBA00022989"/>
    </source>
</evidence>
<feature type="transmembrane region" description="Helical" evidence="7">
    <location>
        <begin position="252"/>
        <end position="271"/>
    </location>
</feature>
<evidence type="ECO:0000256" key="3">
    <source>
        <dbReference type="ARBA" id="ARBA00022475"/>
    </source>
</evidence>
<dbReference type="OrthoDB" id="9777774at2"/>
<evidence type="ECO:0000256" key="1">
    <source>
        <dbReference type="ARBA" id="ARBA00004651"/>
    </source>
</evidence>
<evidence type="ECO:0000256" key="7">
    <source>
        <dbReference type="SAM" id="Phobius"/>
    </source>
</evidence>
<feature type="transmembrane region" description="Helical" evidence="7">
    <location>
        <begin position="421"/>
        <end position="441"/>
    </location>
</feature>
<evidence type="ECO:0000256" key="6">
    <source>
        <dbReference type="ARBA" id="ARBA00023136"/>
    </source>
</evidence>
<dbReference type="PANTHER" id="PTHR43299:SF1">
    <property type="entry name" value="UPF0718 PROTEIN YRAQ"/>
    <property type="match status" value="1"/>
</dbReference>
<evidence type="ECO:0000313" key="9">
    <source>
        <dbReference type="Proteomes" id="UP000055060"/>
    </source>
</evidence>
<dbReference type="Pfam" id="PF03773">
    <property type="entry name" value="ArsP_1"/>
    <property type="match status" value="1"/>
</dbReference>
<keyword evidence="3" id="KW-1003">Cell membrane</keyword>
<feature type="transmembrane region" description="Helical" evidence="7">
    <location>
        <begin position="173"/>
        <end position="195"/>
    </location>
</feature>
<comment type="similarity">
    <text evidence="2">Belongs to the UPF0718 family.</text>
</comment>
<gene>
    <name evidence="8" type="ORF">LARV_01100</name>
</gene>
<sequence>MTHILPVLLELLRAGWLSLLDYMAAHVLLCLVPAFVIAGFLSALLPKEAVTRYLGPRASKWISYPAAAFGGFILAVCSCTILPLFAGIWKRGAGLGPAVTFLFVGPAINILAITYTGAAIGFDVALARLILSIGFGILIGLIMAWVYRREEARRAQEMEDSGVFDQTARVRPVVWGLLALLALVLVAGTLQVDLLTKPFADLNLPFAADSGLVSSLASAGLSLQGAALILMMILIGLLAWKGFEKIYDRFDGWTLAALIAIGLTILIAAPVEKAGSLALGLNGRFMAEILLLAAIGWLGATRLDRDDLTGWIWETWKFVKQIFPLLIVGVFLAGAAKNIIPSQWVQSLAGRNTLLANFAGVIFGVFMYFPTLVEVPVAKMFLDLGMARGPLLAYLLADPELSLQSILVLNKIMGRKKTGLYVGLVAVLATVAGWIFGAFVAA</sequence>
<name>A0A0S7BFJ1_9CHLR</name>
<feature type="transmembrane region" description="Helical" evidence="7">
    <location>
        <begin position="321"/>
        <end position="340"/>
    </location>
</feature>
<feature type="transmembrane region" description="Helical" evidence="7">
    <location>
        <begin position="216"/>
        <end position="240"/>
    </location>
</feature>
<dbReference type="InterPro" id="IPR005524">
    <property type="entry name" value="DUF318"/>
</dbReference>
<feature type="transmembrane region" description="Helical" evidence="7">
    <location>
        <begin position="129"/>
        <end position="147"/>
    </location>
</feature>
<dbReference type="GO" id="GO:0005886">
    <property type="term" value="C:plasma membrane"/>
    <property type="evidence" value="ECO:0007669"/>
    <property type="project" value="UniProtKB-SubCell"/>
</dbReference>